<gene>
    <name evidence="2" type="ORF">A7E75_10395</name>
</gene>
<keyword evidence="1" id="KW-1133">Transmembrane helix</keyword>
<dbReference type="OrthoDB" id="5432521at2"/>
<dbReference type="Pfam" id="PF07963">
    <property type="entry name" value="N_methyl"/>
    <property type="match status" value="1"/>
</dbReference>
<dbReference type="RefSeq" id="WP_072287233.1">
    <property type="nucleotide sequence ID" value="NZ_CP015455.1"/>
</dbReference>
<accession>A0A1L3GHH0</accession>
<name>A0A1L3GHH0_SYNAC</name>
<dbReference type="STRING" id="29542.A6070_04400"/>
<dbReference type="KEGG" id="pace:A6070_04400"/>
<organism evidence="2 3">
    <name type="scientific">Syntrophotalea acetylenica</name>
    <name type="common">Pelobacter acetylenicus</name>
    <dbReference type="NCBI Taxonomy" id="29542"/>
    <lineage>
        <taxon>Bacteria</taxon>
        <taxon>Pseudomonadati</taxon>
        <taxon>Thermodesulfobacteriota</taxon>
        <taxon>Desulfuromonadia</taxon>
        <taxon>Desulfuromonadales</taxon>
        <taxon>Syntrophotaleaceae</taxon>
        <taxon>Syntrophotalea</taxon>
    </lineage>
</organism>
<keyword evidence="1" id="KW-0472">Membrane</keyword>
<dbReference type="AlphaFoldDB" id="A0A1L3GHH0"/>
<dbReference type="NCBIfam" id="TIGR02532">
    <property type="entry name" value="IV_pilin_GFxxxE"/>
    <property type="match status" value="1"/>
</dbReference>
<dbReference type="PROSITE" id="PS00409">
    <property type="entry name" value="PROKAR_NTER_METHYL"/>
    <property type="match status" value="1"/>
</dbReference>
<evidence type="ECO:0000313" key="3">
    <source>
        <dbReference type="Proteomes" id="UP000182264"/>
    </source>
</evidence>
<sequence length="131" mass="13542">MVMFRKKESGFTLVEILVAITIFAIGLLALAGMQITAITGGSTSQRVTAAVALADGIVQNLLARDAGDAIFASTVDPAAAWPETLPVNGFSATYAVAVNTPVAGISRITVSVADNAFGGRVVSRTTMKRTR</sequence>
<evidence type="ECO:0008006" key="4">
    <source>
        <dbReference type="Google" id="ProtNLM"/>
    </source>
</evidence>
<keyword evidence="1" id="KW-0812">Transmembrane</keyword>
<reference evidence="2 3" key="1">
    <citation type="journal article" date="2017" name="Genome Announc.">
        <title>Complete Genome Sequences of Two Acetylene-Fermenting Pelobacter acetylenicus Strains.</title>
        <authorList>
            <person name="Sutton J.M."/>
            <person name="Baesman S.M."/>
            <person name="Fierst J.L."/>
            <person name="Poret-Peterson A.T."/>
            <person name="Oremland R.S."/>
            <person name="Dunlap D.S."/>
            <person name="Akob D.M."/>
        </authorList>
    </citation>
    <scope>NUCLEOTIDE SEQUENCE [LARGE SCALE GENOMIC DNA]</scope>
    <source>
        <strain evidence="2 3">DSM 3247</strain>
    </source>
</reference>
<keyword evidence="3" id="KW-1185">Reference proteome</keyword>
<dbReference type="InterPro" id="IPR012902">
    <property type="entry name" value="N_methyl_site"/>
</dbReference>
<evidence type="ECO:0000313" key="2">
    <source>
        <dbReference type="EMBL" id="APG25382.1"/>
    </source>
</evidence>
<proteinExistence type="predicted"/>
<evidence type="ECO:0000256" key="1">
    <source>
        <dbReference type="SAM" id="Phobius"/>
    </source>
</evidence>
<dbReference type="EMBL" id="CP015518">
    <property type="protein sequence ID" value="APG25382.1"/>
    <property type="molecule type" value="Genomic_DNA"/>
</dbReference>
<feature type="transmembrane region" description="Helical" evidence="1">
    <location>
        <begin position="12"/>
        <end position="33"/>
    </location>
</feature>
<protein>
    <recommendedName>
        <fullName evidence="4">Prepilin-type N-terminal cleavage/methylation domain-containing protein</fullName>
    </recommendedName>
</protein>
<dbReference type="Proteomes" id="UP000182264">
    <property type="component" value="Chromosome"/>
</dbReference>